<comment type="caution">
    <text evidence="12">The sequence shown here is derived from an EMBL/GenBank/DDBJ whole genome shotgun (WGS) entry which is preliminary data.</text>
</comment>
<feature type="domain" description="Aminotransferase class I/classII large" evidence="11">
    <location>
        <begin position="68"/>
        <end position="435"/>
    </location>
</feature>
<dbReference type="FunFam" id="3.90.1150.10:FF:000275">
    <property type="entry name" value="kynurenine--oxoglutarate transaminase 1"/>
    <property type="match status" value="1"/>
</dbReference>
<comment type="pathway">
    <text evidence="9">Amino-acid degradation; L-kynurenine degradation; kynurenate from L-kynurenine: step 1/2.</text>
</comment>
<comment type="similarity">
    <text evidence="2">Belongs to the class-I pyridoxal-phosphate-dependent aminotransferase family.</text>
</comment>
<dbReference type="FunFam" id="3.40.640.10:FF:000024">
    <property type="entry name" value="Kynurenine--oxoglutarate transaminase 3"/>
    <property type="match status" value="1"/>
</dbReference>
<dbReference type="CDD" id="cd00609">
    <property type="entry name" value="AAT_like"/>
    <property type="match status" value="1"/>
</dbReference>
<evidence type="ECO:0000256" key="8">
    <source>
        <dbReference type="ARBA" id="ARBA00023239"/>
    </source>
</evidence>
<evidence type="ECO:0000259" key="11">
    <source>
        <dbReference type="Pfam" id="PF00155"/>
    </source>
</evidence>
<comment type="subunit">
    <text evidence="3">Homodimer.</text>
</comment>
<keyword evidence="5" id="KW-0808">Transferase</keyword>
<dbReference type="InterPro" id="IPR051326">
    <property type="entry name" value="Kynurenine-oxoglutarate_AT"/>
</dbReference>
<dbReference type="PANTHER" id="PTHR43807">
    <property type="entry name" value="FI04487P"/>
    <property type="match status" value="1"/>
</dbReference>
<comment type="cofactor">
    <cofactor evidence="1">
        <name>pyridoxal 5'-phosphate</name>
        <dbReference type="ChEBI" id="CHEBI:597326"/>
    </cofactor>
</comment>
<evidence type="ECO:0000256" key="7">
    <source>
        <dbReference type="ARBA" id="ARBA00022990"/>
    </source>
</evidence>
<dbReference type="Pfam" id="PF00155">
    <property type="entry name" value="Aminotran_1_2"/>
    <property type="match status" value="1"/>
</dbReference>
<dbReference type="InterPro" id="IPR015421">
    <property type="entry name" value="PyrdxlP-dep_Trfase_major"/>
</dbReference>
<dbReference type="GO" id="GO:0070189">
    <property type="term" value="P:kynurenine metabolic process"/>
    <property type="evidence" value="ECO:0007669"/>
    <property type="project" value="UniProtKB-ARBA"/>
</dbReference>
<evidence type="ECO:0000256" key="3">
    <source>
        <dbReference type="ARBA" id="ARBA00011738"/>
    </source>
</evidence>
<evidence type="ECO:0000313" key="12">
    <source>
        <dbReference type="EMBL" id="KAK2153109.1"/>
    </source>
</evidence>
<name>A0AAD9JH80_9ANNE</name>
<gene>
    <name evidence="12" type="ORF">LSH36_307g03010</name>
</gene>
<dbReference type="FunFam" id="3.90.1150.10:FF:000021">
    <property type="entry name" value="Kynurenine--oxoglutarate transaminase 3"/>
    <property type="match status" value="1"/>
</dbReference>
<dbReference type="GO" id="GO:0016212">
    <property type="term" value="F:kynurenine-oxoglutarate transaminase activity"/>
    <property type="evidence" value="ECO:0007669"/>
    <property type="project" value="TreeGrafter"/>
</dbReference>
<reference evidence="12" key="1">
    <citation type="journal article" date="2023" name="Mol. Biol. Evol.">
        <title>Third-Generation Sequencing Reveals the Adaptive Role of the Epigenome in Three Deep-Sea Polychaetes.</title>
        <authorList>
            <person name="Perez M."/>
            <person name="Aroh O."/>
            <person name="Sun Y."/>
            <person name="Lan Y."/>
            <person name="Juniper S.K."/>
            <person name="Young C.R."/>
            <person name="Angers B."/>
            <person name="Qian P.Y."/>
        </authorList>
    </citation>
    <scope>NUCLEOTIDE SEQUENCE</scope>
    <source>
        <strain evidence="12">P08H-3</strain>
    </source>
</reference>
<evidence type="ECO:0000256" key="2">
    <source>
        <dbReference type="ARBA" id="ARBA00007441"/>
    </source>
</evidence>
<dbReference type="InterPro" id="IPR004839">
    <property type="entry name" value="Aminotransferase_I/II_large"/>
</dbReference>
<protein>
    <recommendedName>
        <fullName evidence="11">Aminotransferase class I/classII large domain-containing protein</fullName>
    </recommendedName>
</protein>
<sequence length="461" mass="53160">MYHLLRPLTYPTKTLSQRLSLYFLNKNIRQLHGSLIMESEKIRIADRHKGSDKNVWVEFGRLAVEHKAVNLGQGFPDHFPPQYVRDALSDVSNSDSELLYQYTRSYGHPRLVNVLSVLYSRLIQRDIHPMDEILITVGAYGALYCAVQGLINPGDEVIIIEPYFDCYEPMVRAAGGIPVFIPLEPTKSGAVVSSADWKLDPEELTRKFSDKTKAIFLNTPNNPLGKVYRYEELELIANLCKKHDVVVFADEVYEWLIYNPNEHIRIATLPDMWQRTITIGSAGKSFSVTGWKTGWAIGPSRLIYALQKLHQNCIYTCPTPIQEAVAIAFEKEMPQLEKPECYFNQLPLELIEKRDRMVRFLREAGMIPTIPEGGYFMLADYSKLKVDIDYKPDEPRDLQFVRWLTKNKKLAVIPPSAFYSQQHKHLAEDMIRLCFIKARRALATKFYKKKKRAIRLVDDVN</sequence>
<accession>A0AAD9JH80</accession>
<evidence type="ECO:0000256" key="6">
    <source>
        <dbReference type="ARBA" id="ARBA00022898"/>
    </source>
</evidence>
<dbReference type="SUPFAM" id="SSF53383">
    <property type="entry name" value="PLP-dependent transferases"/>
    <property type="match status" value="1"/>
</dbReference>
<dbReference type="GO" id="GO:0005739">
    <property type="term" value="C:mitochondrion"/>
    <property type="evidence" value="ECO:0007669"/>
    <property type="project" value="TreeGrafter"/>
</dbReference>
<organism evidence="12 13">
    <name type="scientific">Paralvinella palmiformis</name>
    <dbReference type="NCBI Taxonomy" id="53620"/>
    <lineage>
        <taxon>Eukaryota</taxon>
        <taxon>Metazoa</taxon>
        <taxon>Spiralia</taxon>
        <taxon>Lophotrochozoa</taxon>
        <taxon>Annelida</taxon>
        <taxon>Polychaeta</taxon>
        <taxon>Sedentaria</taxon>
        <taxon>Canalipalpata</taxon>
        <taxon>Terebellida</taxon>
        <taxon>Terebelliformia</taxon>
        <taxon>Alvinellidae</taxon>
        <taxon>Paralvinella</taxon>
    </lineage>
</organism>
<keyword evidence="13" id="KW-1185">Reference proteome</keyword>
<dbReference type="Proteomes" id="UP001208570">
    <property type="component" value="Unassembled WGS sequence"/>
</dbReference>
<comment type="catalytic activity">
    <reaction evidence="10">
        <text>an S-substituted L-cysteine + H2O = a thiol + pyruvate + NH4(+)</text>
        <dbReference type="Rhea" id="RHEA:18121"/>
        <dbReference type="ChEBI" id="CHEBI:15361"/>
        <dbReference type="ChEBI" id="CHEBI:15377"/>
        <dbReference type="ChEBI" id="CHEBI:28938"/>
        <dbReference type="ChEBI" id="CHEBI:29256"/>
        <dbReference type="ChEBI" id="CHEBI:58717"/>
        <dbReference type="EC" id="4.4.1.13"/>
    </reaction>
    <physiologicalReaction direction="left-to-right" evidence="10">
        <dbReference type="Rhea" id="RHEA:18122"/>
    </physiologicalReaction>
</comment>
<dbReference type="Gene3D" id="3.90.1150.10">
    <property type="entry name" value="Aspartate Aminotransferase, domain 1"/>
    <property type="match status" value="1"/>
</dbReference>
<keyword evidence="4" id="KW-0032">Aminotransferase</keyword>
<dbReference type="InterPro" id="IPR015424">
    <property type="entry name" value="PyrdxlP-dep_Trfase"/>
</dbReference>
<dbReference type="InterPro" id="IPR015422">
    <property type="entry name" value="PyrdxlP-dep_Trfase_small"/>
</dbReference>
<keyword evidence="6" id="KW-0663">Pyridoxal phosphate</keyword>
<dbReference type="EMBL" id="JAODUP010000307">
    <property type="protein sequence ID" value="KAK2153109.1"/>
    <property type="molecule type" value="Genomic_DNA"/>
</dbReference>
<evidence type="ECO:0000313" key="13">
    <source>
        <dbReference type="Proteomes" id="UP001208570"/>
    </source>
</evidence>
<evidence type="ECO:0000256" key="1">
    <source>
        <dbReference type="ARBA" id="ARBA00001933"/>
    </source>
</evidence>
<dbReference type="PANTHER" id="PTHR43807:SF20">
    <property type="entry name" value="FI04487P"/>
    <property type="match status" value="1"/>
</dbReference>
<evidence type="ECO:0000256" key="10">
    <source>
        <dbReference type="ARBA" id="ARBA00049325"/>
    </source>
</evidence>
<evidence type="ECO:0000256" key="9">
    <source>
        <dbReference type="ARBA" id="ARBA00024016"/>
    </source>
</evidence>
<keyword evidence="8" id="KW-0456">Lyase</keyword>
<dbReference type="GO" id="GO:0030170">
    <property type="term" value="F:pyridoxal phosphate binding"/>
    <property type="evidence" value="ECO:0007669"/>
    <property type="project" value="InterPro"/>
</dbReference>
<keyword evidence="7" id="KW-0007">Acetylation</keyword>
<dbReference type="Gene3D" id="3.40.640.10">
    <property type="entry name" value="Type I PLP-dependent aspartate aminotransferase-like (Major domain)"/>
    <property type="match status" value="1"/>
</dbReference>
<evidence type="ECO:0000256" key="4">
    <source>
        <dbReference type="ARBA" id="ARBA00022576"/>
    </source>
</evidence>
<dbReference type="GO" id="GO:0047804">
    <property type="term" value="F:cysteine-S-conjugate beta-lyase activity"/>
    <property type="evidence" value="ECO:0007669"/>
    <property type="project" value="UniProtKB-EC"/>
</dbReference>
<evidence type="ECO:0000256" key="5">
    <source>
        <dbReference type="ARBA" id="ARBA00022679"/>
    </source>
</evidence>
<dbReference type="AlphaFoldDB" id="A0AAD9JH80"/>
<proteinExistence type="inferred from homology"/>